<dbReference type="Pfam" id="PF13520">
    <property type="entry name" value="AA_permease_2"/>
    <property type="match status" value="1"/>
</dbReference>
<evidence type="ECO:0000313" key="8">
    <source>
        <dbReference type="Proteomes" id="UP000887565"/>
    </source>
</evidence>
<dbReference type="Gene3D" id="1.20.1740.10">
    <property type="entry name" value="Amino acid/polyamine transporter I"/>
    <property type="match status" value="2"/>
</dbReference>
<feature type="transmembrane region" description="Helical" evidence="6">
    <location>
        <begin position="215"/>
        <end position="234"/>
    </location>
</feature>
<keyword evidence="8" id="KW-1185">Reference proteome</keyword>
<evidence type="ECO:0000256" key="1">
    <source>
        <dbReference type="ARBA" id="ARBA00004141"/>
    </source>
</evidence>
<organism evidence="8 9">
    <name type="scientific">Romanomermis culicivorax</name>
    <name type="common">Nematode worm</name>
    <dbReference type="NCBI Taxonomy" id="13658"/>
    <lineage>
        <taxon>Eukaryota</taxon>
        <taxon>Metazoa</taxon>
        <taxon>Ecdysozoa</taxon>
        <taxon>Nematoda</taxon>
        <taxon>Enoplea</taxon>
        <taxon>Dorylaimia</taxon>
        <taxon>Mermithida</taxon>
        <taxon>Mermithoidea</taxon>
        <taxon>Mermithidae</taxon>
        <taxon>Romanomermis</taxon>
    </lineage>
</organism>
<evidence type="ECO:0000256" key="2">
    <source>
        <dbReference type="ARBA" id="ARBA00022448"/>
    </source>
</evidence>
<proteinExistence type="predicted"/>
<evidence type="ECO:0000256" key="5">
    <source>
        <dbReference type="ARBA" id="ARBA00023136"/>
    </source>
</evidence>
<comment type="subcellular location">
    <subcellularLocation>
        <location evidence="1">Membrane</location>
        <topology evidence="1">Multi-pass membrane protein</topology>
    </subcellularLocation>
</comment>
<dbReference type="WBParaSite" id="nRc.2.0.1.t03880-RA">
    <property type="protein sequence ID" value="nRc.2.0.1.t03880-RA"/>
    <property type="gene ID" value="nRc.2.0.1.g03880"/>
</dbReference>
<keyword evidence="5 6" id="KW-0472">Membrane</keyword>
<evidence type="ECO:0000256" key="6">
    <source>
        <dbReference type="SAM" id="Phobius"/>
    </source>
</evidence>
<keyword evidence="4 6" id="KW-1133">Transmembrane helix</keyword>
<evidence type="ECO:0000259" key="7">
    <source>
        <dbReference type="Pfam" id="PF13906"/>
    </source>
</evidence>
<dbReference type="InterPro" id="IPR002293">
    <property type="entry name" value="AA/rel_permease1"/>
</dbReference>
<accession>A0A915HR04</accession>
<feature type="transmembrane region" description="Helical" evidence="6">
    <location>
        <begin position="12"/>
        <end position="33"/>
    </location>
</feature>
<dbReference type="PANTHER" id="PTHR43243">
    <property type="entry name" value="INNER MEMBRANE TRANSPORTER YGJI-RELATED"/>
    <property type="match status" value="1"/>
</dbReference>
<feature type="transmembrane region" description="Helical" evidence="6">
    <location>
        <begin position="311"/>
        <end position="330"/>
    </location>
</feature>
<feature type="transmembrane region" description="Helical" evidence="6">
    <location>
        <begin position="120"/>
        <end position="143"/>
    </location>
</feature>
<dbReference type="AlphaFoldDB" id="A0A915HR04"/>
<dbReference type="Proteomes" id="UP000887565">
    <property type="component" value="Unplaced"/>
</dbReference>
<name>A0A915HR04_ROMCU</name>
<dbReference type="InterPro" id="IPR029485">
    <property type="entry name" value="CAT_C"/>
</dbReference>
<evidence type="ECO:0000313" key="9">
    <source>
        <dbReference type="WBParaSite" id="nRc.2.0.1.t03880-RA"/>
    </source>
</evidence>
<dbReference type="PIRSF" id="PIRSF006060">
    <property type="entry name" value="AA_transporter"/>
    <property type="match status" value="1"/>
</dbReference>
<protein>
    <submittedName>
        <fullName evidence="9">Cationic amino acid transporter C-terminal domain-containing protein</fullName>
    </submittedName>
</protein>
<dbReference type="Pfam" id="PF13906">
    <property type="entry name" value="AA_permease_C"/>
    <property type="match status" value="1"/>
</dbReference>
<evidence type="ECO:0000256" key="4">
    <source>
        <dbReference type="ARBA" id="ARBA00022989"/>
    </source>
</evidence>
<sequence length="475" mass="52341">MLFVVIFDEVIVIFSVINLLVIVFTICYGLTLARPEYWTDPSFCLANMSCYQDFSGPKSHVLHSIVAQNCTATDAFLPYGMGGVLSGSAKVFFSYIGFESIASAGEETINPQWTIPWGTLIAMVIVTSAYILMSLTLTMMIPFCTIKSDSAFASAFKDRGVDWARHAVSVGALSGMTTVLFGSLFSTPRGVYAMAEDGLLCKCFGYIHPRTQTPIVGVLIFGVLSAVVALVFNLDMLADFVSIGTLMAYSIVACSVIVLRYEENAPQISEKPVEVDKHLQQRKMSTVAAGELKPKFAHVKKFTGSLTTGQVIVLMVICMTCLAAVMHFGQWSPISWWLPVLSASLIVAILLCLTFLAMHEQETTGLDFKVPWVPVLPAFSLLLNIVFMLHLDVVTWIRFAVWLLLGSGIYFAYGIWHSTEGKNLKIKKAAMDLKLESYSVAEHYISNSEIKEPHLRHPVSKDTNDNYVTNVVADP</sequence>
<keyword evidence="3 6" id="KW-0812">Transmembrane</keyword>
<dbReference type="OMA" id="RYEENAP"/>
<feature type="transmembrane region" description="Helical" evidence="6">
    <location>
        <begin position="240"/>
        <end position="261"/>
    </location>
</feature>
<keyword evidence="2" id="KW-0813">Transport</keyword>
<evidence type="ECO:0000256" key="3">
    <source>
        <dbReference type="ARBA" id="ARBA00022692"/>
    </source>
</evidence>
<dbReference type="GO" id="GO:0015171">
    <property type="term" value="F:amino acid transmembrane transporter activity"/>
    <property type="evidence" value="ECO:0007669"/>
    <property type="project" value="TreeGrafter"/>
</dbReference>
<dbReference type="GO" id="GO:0005886">
    <property type="term" value="C:plasma membrane"/>
    <property type="evidence" value="ECO:0007669"/>
    <property type="project" value="TreeGrafter"/>
</dbReference>
<feature type="transmembrane region" description="Helical" evidence="6">
    <location>
        <begin position="336"/>
        <end position="358"/>
    </location>
</feature>
<feature type="domain" description="Cationic amino acid transporter C-terminal" evidence="7">
    <location>
        <begin position="368"/>
        <end position="418"/>
    </location>
</feature>
<reference evidence="9" key="1">
    <citation type="submission" date="2022-11" db="UniProtKB">
        <authorList>
            <consortium name="WormBaseParasite"/>
        </authorList>
    </citation>
    <scope>IDENTIFICATION</scope>
</reference>
<feature type="transmembrane region" description="Helical" evidence="6">
    <location>
        <begin position="370"/>
        <end position="390"/>
    </location>
</feature>
<dbReference type="PANTHER" id="PTHR43243:SF4">
    <property type="entry name" value="CATIONIC AMINO ACID TRANSPORTER 4"/>
    <property type="match status" value="1"/>
</dbReference>
<feature type="transmembrane region" description="Helical" evidence="6">
    <location>
        <begin position="396"/>
        <end position="416"/>
    </location>
</feature>